<gene>
    <name evidence="1" type="ORF">KYK14_01150</name>
</gene>
<evidence type="ECO:0000313" key="1">
    <source>
        <dbReference type="EMBL" id="MBW3127145.1"/>
    </source>
</evidence>
<sequence>MGKPVDEEALHKVYYGPLLQAEPALVGTLLGVFGYQAQHIGFEMGPVAGKRRYLFFLATEGRLNRFKAELAAFDADPL</sequence>
<dbReference type="Proteomes" id="UP000826188">
    <property type="component" value="Unassembled WGS sequence"/>
</dbReference>
<accession>A0ABS6WU86</accession>
<dbReference type="EMBL" id="JAHWGL010000002">
    <property type="protein sequence ID" value="MBW3127145.1"/>
    <property type="molecule type" value="Genomic_DNA"/>
</dbReference>
<proteinExistence type="predicted"/>
<dbReference type="RefSeq" id="WP_219156236.1">
    <property type="nucleotide sequence ID" value="NZ_JAHWGL010000002.1"/>
</dbReference>
<protein>
    <submittedName>
        <fullName evidence="1">Uncharacterized protein</fullName>
    </submittedName>
</protein>
<organism evidence="1 2">
    <name type="scientific">Hymenobacter profundi</name>
    <dbReference type="NCBI Taxonomy" id="1982110"/>
    <lineage>
        <taxon>Bacteria</taxon>
        <taxon>Pseudomonadati</taxon>
        <taxon>Bacteroidota</taxon>
        <taxon>Cytophagia</taxon>
        <taxon>Cytophagales</taxon>
        <taxon>Hymenobacteraceae</taxon>
        <taxon>Hymenobacter</taxon>
    </lineage>
</organism>
<keyword evidence="2" id="KW-1185">Reference proteome</keyword>
<comment type="caution">
    <text evidence="1">The sequence shown here is derived from an EMBL/GenBank/DDBJ whole genome shotgun (WGS) entry which is preliminary data.</text>
</comment>
<reference evidence="1 2" key="1">
    <citation type="submission" date="2021-07" db="EMBL/GenBank/DDBJ databases">
        <title>Hymenobacter profundi sp. nov., isolated from deep-sea water.</title>
        <authorList>
            <person name="Kim M.K."/>
        </authorList>
    </citation>
    <scope>NUCLEOTIDE SEQUENCE [LARGE SCALE GENOMIC DNA]</scope>
    <source>
        <strain evidence="1 2">M2</strain>
    </source>
</reference>
<evidence type="ECO:0000313" key="2">
    <source>
        <dbReference type="Proteomes" id="UP000826188"/>
    </source>
</evidence>
<name>A0ABS6WU86_9BACT</name>